<feature type="transmembrane region" description="Helical" evidence="7">
    <location>
        <begin position="265"/>
        <end position="291"/>
    </location>
</feature>
<protein>
    <recommendedName>
        <fullName evidence="9">DUF2029 domain-containing protein</fullName>
    </recommendedName>
</protein>
<evidence type="ECO:0000313" key="8">
    <source>
        <dbReference type="EMBL" id="SVC37967.1"/>
    </source>
</evidence>
<sequence>RDSFYQGSVAEGFYEGVHAGWSWGYGPLFHVLTLPMLAFENLATGWKWFLFITVLAYLLAVILLFQVLRPRVDRWQEILPFAFVTLNFYPVFNSLTLRTIEIFEFLFIAVAMWWSSREHRTPVTEAATGLALAAGALTKFIPGVLIFGLFAGRRWTALRWSIGGTAAGLAVAHLTLGLGNNAMFAGLVPSEDSTYFGECQVVDNCTYSSHLHNQALSGFLLRTAASIGLGDLSARTLQVSIILGAAVVVQWLVRHRSADWALQWAVLLTAAVVLVPKNEYYYLCLLVMPLAYAARRPARVAPWIHWLLLGVAYTGIGVPIPIGLLGRLLGLGSGIGITNALLEWSVPFLCTSILLVVLMWTVSRDGDQRQEQSPVLGLNR</sequence>
<keyword evidence="4 7" id="KW-0812">Transmembrane</keyword>
<evidence type="ECO:0008006" key="9">
    <source>
        <dbReference type="Google" id="ProtNLM"/>
    </source>
</evidence>
<keyword evidence="5 7" id="KW-1133">Transmembrane helix</keyword>
<evidence type="ECO:0000256" key="7">
    <source>
        <dbReference type="SAM" id="Phobius"/>
    </source>
</evidence>
<dbReference type="Pfam" id="PF09594">
    <property type="entry name" value="GT87"/>
    <property type="match status" value="1"/>
</dbReference>
<accession>A0A382LRN2</accession>
<evidence type="ECO:0000256" key="4">
    <source>
        <dbReference type="ARBA" id="ARBA00022692"/>
    </source>
</evidence>
<evidence type="ECO:0000256" key="5">
    <source>
        <dbReference type="ARBA" id="ARBA00022989"/>
    </source>
</evidence>
<keyword evidence="3" id="KW-0808">Transferase</keyword>
<dbReference type="GO" id="GO:0016758">
    <property type="term" value="F:hexosyltransferase activity"/>
    <property type="evidence" value="ECO:0007669"/>
    <property type="project" value="InterPro"/>
</dbReference>
<reference evidence="8" key="1">
    <citation type="submission" date="2018-05" db="EMBL/GenBank/DDBJ databases">
        <authorList>
            <person name="Lanie J.A."/>
            <person name="Ng W.-L."/>
            <person name="Kazmierczak K.M."/>
            <person name="Andrzejewski T.M."/>
            <person name="Davidsen T.M."/>
            <person name="Wayne K.J."/>
            <person name="Tettelin H."/>
            <person name="Glass J.I."/>
            <person name="Rusch D."/>
            <person name="Podicherti R."/>
            <person name="Tsui H.-C.T."/>
            <person name="Winkler M.E."/>
        </authorList>
    </citation>
    <scope>NUCLEOTIDE SEQUENCE</scope>
</reference>
<feature type="transmembrane region" description="Helical" evidence="7">
    <location>
        <begin position="303"/>
        <end position="324"/>
    </location>
</feature>
<feature type="transmembrane region" description="Helical" evidence="7">
    <location>
        <begin position="48"/>
        <end position="68"/>
    </location>
</feature>
<dbReference type="GO" id="GO:0005886">
    <property type="term" value="C:plasma membrane"/>
    <property type="evidence" value="ECO:0007669"/>
    <property type="project" value="UniProtKB-SubCell"/>
</dbReference>
<keyword evidence="6 7" id="KW-0472">Membrane</keyword>
<name>A0A382LRN2_9ZZZZ</name>
<feature type="transmembrane region" description="Helical" evidence="7">
    <location>
        <begin position="88"/>
        <end position="114"/>
    </location>
</feature>
<dbReference type="EMBL" id="UINC01088063">
    <property type="protein sequence ID" value="SVC37967.1"/>
    <property type="molecule type" value="Genomic_DNA"/>
</dbReference>
<feature type="transmembrane region" description="Helical" evidence="7">
    <location>
        <begin position="20"/>
        <end position="39"/>
    </location>
</feature>
<dbReference type="InterPro" id="IPR018584">
    <property type="entry name" value="GT87"/>
</dbReference>
<comment type="subcellular location">
    <subcellularLocation>
        <location evidence="1">Cell membrane</location>
        <topology evidence="1">Multi-pass membrane protein</topology>
    </subcellularLocation>
</comment>
<evidence type="ECO:0000256" key="2">
    <source>
        <dbReference type="ARBA" id="ARBA00022475"/>
    </source>
</evidence>
<keyword evidence="2" id="KW-1003">Cell membrane</keyword>
<dbReference type="AlphaFoldDB" id="A0A382LRN2"/>
<feature type="transmembrane region" description="Helical" evidence="7">
    <location>
        <begin position="126"/>
        <end position="151"/>
    </location>
</feature>
<evidence type="ECO:0000256" key="1">
    <source>
        <dbReference type="ARBA" id="ARBA00004651"/>
    </source>
</evidence>
<feature type="transmembrane region" description="Helical" evidence="7">
    <location>
        <begin position="344"/>
        <end position="362"/>
    </location>
</feature>
<gene>
    <name evidence="8" type="ORF">METZ01_LOCUS290821</name>
</gene>
<proteinExistence type="predicted"/>
<feature type="non-terminal residue" evidence="8">
    <location>
        <position position="1"/>
    </location>
</feature>
<organism evidence="8">
    <name type="scientific">marine metagenome</name>
    <dbReference type="NCBI Taxonomy" id="408172"/>
    <lineage>
        <taxon>unclassified sequences</taxon>
        <taxon>metagenomes</taxon>
        <taxon>ecological metagenomes</taxon>
    </lineage>
</organism>
<evidence type="ECO:0000256" key="6">
    <source>
        <dbReference type="ARBA" id="ARBA00023136"/>
    </source>
</evidence>
<evidence type="ECO:0000256" key="3">
    <source>
        <dbReference type="ARBA" id="ARBA00022679"/>
    </source>
</evidence>
<feature type="transmembrane region" description="Helical" evidence="7">
    <location>
        <begin position="157"/>
        <end position="176"/>
    </location>
</feature>